<protein>
    <recommendedName>
        <fullName evidence="5">FMN-binding domain-containing protein</fullName>
    </recommendedName>
</protein>
<sequence length="144" mass="14473">MTRATRPVALPMYATAAGLTLLGTLAGCADAGATAGDSPSGDTSASYADGSYQANGTYTSPNGSENIIVAVTLEDDIVTEVDVTTNPNNPTTEFYQSAFAEGIAAEAVGVDIDLLDVTRVSGSSLTSGGFREAIASIKADALEG</sequence>
<comment type="caution">
    <text evidence="3">The sequence shown here is derived from an EMBL/GenBank/DDBJ whole genome shotgun (WGS) entry which is preliminary data.</text>
</comment>
<dbReference type="RefSeq" id="WP_152582482.1">
    <property type="nucleotide sequence ID" value="NZ_VIKT02000011.1"/>
</dbReference>
<evidence type="ECO:0000256" key="1">
    <source>
        <dbReference type="SAM" id="MobiDB-lite"/>
    </source>
</evidence>
<evidence type="ECO:0000313" key="3">
    <source>
        <dbReference type="EMBL" id="NHF63121.1"/>
    </source>
</evidence>
<reference evidence="3 4" key="1">
    <citation type="submission" date="2020-03" db="EMBL/GenBank/DDBJ databases">
        <title>Chryseoglobus sp. isolated from a deep-sea seamount.</title>
        <authorList>
            <person name="Zhang D.-C."/>
        </authorList>
    </citation>
    <scope>NUCLEOTIDE SEQUENCE [LARGE SCALE GENOMIC DNA]</scope>
    <source>
        <strain evidence="3 4">KN1116</strain>
    </source>
</reference>
<evidence type="ECO:0000256" key="2">
    <source>
        <dbReference type="SAM" id="SignalP"/>
    </source>
</evidence>
<feature type="signal peptide" evidence="2">
    <location>
        <begin position="1"/>
        <end position="31"/>
    </location>
</feature>
<dbReference type="EMBL" id="VIKT02000011">
    <property type="protein sequence ID" value="NHF63121.1"/>
    <property type="molecule type" value="Genomic_DNA"/>
</dbReference>
<keyword evidence="2" id="KW-0732">Signal</keyword>
<feature type="chain" id="PRO_5039592629" description="FMN-binding domain-containing protein" evidence="2">
    <location>
        <begin position="32"/>
        <end position="144"/>
    </location>
</feature>
<proteinExistence type="predicted"/>
<evidence type="ECO:0000313" key="4">
    <source>
        <dbReference type="Proteomes" id="UP000818266"/>
    </source>
</evidence>
<accession>A0A9E5MKW3</accession>
<dbReference type="OrthoDB" id="4232596at2"/>
<evidence type="ECO:0008006" key="5">
    <source>
        <dbReference type="Google" id="ProtNLM"/>
    </source>
</evidence>
<gene>
    <name evidence="3" type="ORF">FK219_007690</name>
</gene>
<name>A0A9E5MKW3_9MICO</name>
<dbReference type="PROSITE" id="PS51257">
    <property type="entry name" value="PROKAR_LIPOPROTEIN"/>
    <property type="match status" value="1"/>
</dbReference>
<feature type="region of interest" description="Disordered" evidence="1">
    <location>
        <begin position="32"/>
        <end position="63"/>
    </location>
</feature>
<feature type="compositionally biased region" description="Polar residues" evidence="1">
    <location>
        <begin position="40"/>
        <end position="63"/>
    </location>
</feature>
<keyword evidence="4" id="KW-1185">Reference proteome</keyword>
<dbReference type="AlphaFoldDB" id="A0A9E5MKW3"/>
<dbReference type="Proteomes" id="UP000818266">
    <property type="component" value="Unassembled WGS sequence"/>
</dbReference>
<organism evidence="3 4">
    <name type="scientific">Microcella pacifica</name>
    <dbReference type="NCBI Taxonomy" id="2591847"/>
    <lineage>
        <taxon>Bacteria</taxon>
        <taxon>Bacillati</taxon>
        <taxon>Actinomycetota</taxon>
        <taxon>Actinomycetes</taxon>
        <taxon>Micrococcales</taxon>
        <taxon>Microbacteriaceae</taxon>
        <taxon>Microcella</taxon>
    </lineage>
</organism>